<proteinExistence type="predicted"/>
<evidence type="ECO:0000313" key="3">
    <source>
        <dbReference type="EMBL" id="SVA58669.1"/>
    </source>
</evidence>
<keyword evidence="1" id="KW-1133">Transmembrane helix</keyword>
<dbReference type="Gene3D" id="1.10.3730.20">
    <property type="match status" value="1"/>
</dbReference>
<feature type="transmembrane region" description="Helical" evidence="1">
    <location>
        <begin position="65"/>
        <end position="87"/>
    </location>
</feature>
<dbReference type="AlphaFoldDB" id="A0A381X1L1"/>
<dbReference type="GO" id="GO:0016020">
    <property type="term" value="C:membrane"/>
    <property type="evidence" value="ECO:0007669"/>
    <property type="project" value="InterPro"/>
</dbReference>
<accession>A0A381X1L1</accession>
<feature type="non-terminal residue" evidence="3">
    <location>
        <position position="1"/>
    </location>
</feature>
<keyword evidence="1" id="KW-0472">Membrane</keyword>
<dbReference type="Pfam" id="PF00892">
    <property type="entry name" value="EamA"/>
    <property type="match status" value="1"/>
</dbReference>
<gene>
    <name evidence="3" type="ORF">METZ01_LOCUS111523</name>
</gene>
<feature type="domain" description="EamA" evidence="2">
    <location>
        <begin position="12"/>
        <end position="108"/>
    </location>
</feature>
<dbReference type="InterPro" id="IPR000620">
    <property type="entry name" value="EamA_dom"/>
</dbReference>
<feature type="transmembrane region" description="Helical" evidence="1">
    <location>
        <begin position="96"/>
        <end position="115"/>
    </location>
</feature>
<organism evidence="3">
    <name type="scientific">marine metagenome</name>
    <dbReference type="NCBI Taxonomy" id="408172"/>
    <lineage>
        <taxon>unclassified sequences</taxon>
        <taxon>metagenomes</taxon>
        <taxon>ecological metagenomes</taxon>
    </lineage>
</organism>
<dbReference type="InterPro" id="IPR037185">
    <property type="entry name" value="EmrE-like"/>
</dbReference>
<evidence type="ECO:0000256" key="1">
    <source>
        <dbReference type="SAM" id="Phobius"/>
    </source>
</evidence>
<evidence type="ECO:0000259" key="2">
    <source>
        <dbReference type="Pfam" id="PF00892"/>
    </source>
</evidence>
<reference evidence="3" key="1">
    <citation type="submission" date="2018-05" db="EMBL/GenBank/DDBJ databases">
        <authorList>
            <person name="Lanie J.A."/>
            <person name="Ng W.-L."/>
            <person name="Kazmierczak K.M."/>
            <person name="Andrzejewski T.M."/>
            <person name="Davidsen T.M."/>
            <person name="Wayne K.J."/>
            <person name="Tettelin H."/>
            <person name="Glass J.I."/>
            <person name="Rusch D."/>
            <person name="Podicherti R."/>
            <person name="Tsui H.-C.T."/>
            <person name="Winkler M.E."/>
        </authorList>
    </citation>
    <scope>NUCLEOTIDE SEQUENCE</scope>
</reference>
<sequence length="120" mass="13381">LGQIAGAAIVSSVMGFGYFLYVDFKESIFDLMGDLVTFPTFLYLVIFATVINFPLYNFALSKIPVAWVSLYTVFVPPIGALFSNYFLNEPISQKDIIAIFIILSGVLIPTIHKISREKFA</sequence>
<protein>
    <recommendedName>
        <fullName evidence="2">EamA domain-containing protein</fullName>
    </recommendedName>
</protein>
<name>A0A381X1L1_9ZZZZ</name>
<feature type="transmembrane region" description="Helical" evidence="1">
    <location>
        <begin position="6"/>
        <end position="24"/>
    </location>
</feature>
<feature type="transmembrane region" description="Helical" evidence="1">
    <location>
        <begin position="36"/>
        <end position="59"/>
    </location>
</feature>
<dbReference type="EMBL" id="UINC01013604">
    <property type="protein sequence ID" value="SVA58669.1"/>
    <property type="molecule type" value="Genomic_DNA"/>
</dbReference>
<dbReference type="SUPFAM" id="SSF103481">
    <property type="entry name" value="Multidrug resistance efflux transporter EmrE"/>
    <property type="match status" value="1"/>
</dbReference>
<keyword evidence="1" id="KW-0812">Transmembrane</keyword>